<reference evidence="1 2" key="1">
    <citation type="submission" date="2020-04" db="EMBL/GenBank/DDBJ databases">
        <title>Paraburkholderia sp. G-4-1-8 isolated from soil.</title>
        <authorList>
            <person name="Dahal R.H."/>
        </authorList>
    </citation>
    <scope>NUCLEOTIDE SEQUENCE [LARGE SCALE GENOMIC DNA]</scope>
    <source>
        <strain evidence="1 2">G-4-1-8</strain>
    </source>
</reference>
<accession>A0A7Y0A109</accession>
<dbReference type="Proteomes" id="UP000583127">
    <property type="component" value="Unassembled WGS sequence"/>
</dbReference>
<evidence type="ECO:0000313" key="1">
    <source>
        <dbReference type="EMBL" id="NML34523.1"/>
    </source>
</evidence>
<dbReference type="RefSeq" id="WP_169500708.1">
    <property type="nucleotide sequence ID" value="NZ_JABBFZ010000022.1"/>
</dbReference>
<evidence type="ECO:0000313" key="2">
    <source>
        <dbReference type="Proteomes" id="UP000583127"/>
    </source>
</evidence>
<proteinExistence type="predicted"/>
<dbReference type="EMBL" id="JABBFZ010000022">
    <property type="protein sequence ID" value="NML34523.1"/>
    <property type="molecule type" value="Genomic_DNA"/>
</dbReference>
<organism evidence="1 2">
    <name type="scientific">Paraburkholderia antibiotica</name>
    <dbReference type="NCBI Taxonomy" id="2728839"/>
    <lineage>
        <taxon>Bacteria</taxon>
        <taxon>Pseudomonadati</taxon>
        <taxon>Pseudomonadota</taxon>
        <taxon>Betaproteobacteria</taxon>
        <taxon>Burkholderiales</taxon>
        <taxon>Burkholderiaceae</taxon>
        <taxon>Paraburkholderia</taxon>
    </lineage>
</organism>
<protein>
    <submittedName>
        <fullName evidence="1">Uncharacterized protein</fullName>
    </submittedName>
</protein>
<name>A0A7Y0A109_9BURK</name>
<keyword evidence="2" id="KW-1185">Reference proteome</keyword>
<sequence>MALTAGGASRTKRTAFMDVTALFGPNSQSDVSPTIQVDDEPWIVRAHALGVGESVSVEMVDGPGEGKYFTPYMTNGRAVVMTRKCNQIAIAVPGRYRFILDGVLGGAYVVGFAASMTHEFLLGAMSMGGCCGESPTSLPPSGAAGGDLEGTYPNPTIDGLAAISRIMNDENAKILLTALLASMIPAIPTSLPPSGNASGDLSGTYPAPSIDGVRAIQRILSDAQAAQLLKQSFPSALPPSGVASGDLSGSYPAPTVNVSKVVSAITSDEVMLSALATGLCSALSCCIQNAVQGAVSNPATIAAVFSTCAGSPHQPSAQIPLCSEMNAAITAAIGGIAVDNFLTVVSYDPNTHTMTFTVGDGSPEYVVDLSDLVPIVIAQTSGLTGNGTVASPLSVQIKAGGGLALDTSGLSFSPAAVAAPNTTTDTTLPTGIIGDRSALLGSPSGWLDIGNGRKLPYWS</sequence>
<dbReference type="AlphaFoldDB" id="A0A7Y0A109"/>
<comment type="caution">
    <text evidence="1">The sequence shown here is derived from an EMBL/GenBank/DDBJ whole genome shotgun (WGS) entry which is preliminary data.</text>
</comment>
<gene>
    <name evidence="1" type="ORF">HHL14_27285</name>
</gene>